<evidence type="ECO:0000313" key="2">
    <source>
        <dbReference type="Proteomes" id="UP001177744"/>
    </source>
</evidence>
<protein>
    <submittedName>
        <fullName evidence="1">Uncharacterized protein</fullName>
    </submittedName>
</protein>
<name>A0AA40I7L7_CNENI</name>
<evidence type="ECO:0000313" key="1">
    <source>
        <dbReference type="EMBL" id="KAK1343977.1"/>
    </source>
</evidence>
<dbReference type="EMBL" id="JAULJE010000004">
    <property type="protein sequence ID" value="KAK1343977.1"/>
    <property type="molecule type" value="Genomic_DNA"/>
</dbReference>
<dbReference type="AlphaFoldDB" id="A0AA40I7L7"/>
<sequence>MTLFSVEEKSLKVTSDPKVEQHTEVADETDISMDNDDNIHSSKVINDSPAMVTEHQPMNQEVTVQFPYIDKSTGRGKKAINDIISALEVGELHVAKSQEMDQAEAESNKDWEDALTSSSKSFLALLAQTVCIDAYESQRIKETDWHSIEQVIVWKEDDTSKLEGKKNTEEKNGFHC</sequence>
<keyword evidence="2" id="KW-1185">Reference proteome</keyword>
<accession>A0AA40I7L7</accession>
<gene>
    <name evidence="1" type="ORF">QTO34_014535</name>
</gene>
<dbReference type="Proteomes" id="UP001177744">
    <property type="component" value="Unassembled WGS sequence"/>
</dbReference>
<proteinExistence type="predicted"/>
<comment type="caution">
    <text evidence="1">The sequence shown here is derived from an EMBL/GenBank/DDBJ whole genome shotgun (WGS) entry which is preliminary data.</text>
</comment>
<reference evidence="1" key="1">
    <citation type="submission" date="2023-06" db="EMBL/GenBank/DDBJ databases">
        <title>Reference genome for the Northern bat (Eptesicus nilssonii), a most northern bat species.</title>
        <authorList>
            <person name="Laine V.N."/>
            <person name="Pulliainen A.T."/>
            <person name="Lilley T.M."/>
        </authorList>
    </citation>
    <scope>NUCLEOTIDE SEQUENCE</scope>
    <source>
        <strain evidence="1">BLF_Eptnil</strain>
        <tissue evidence="1">Kidney</tissue>
    </source>
</reference>
<organism evidence="1 2">
    <name type="scientific">Cnephaeus nilssonii</name>
    <name type="common">Northern bat</name>
    <name type="synonym">Eptesicus nilssonii</name>
    <dbReference type="NCBI Taxonomy" id="3371016"/>
    <lineage>
        <taxon>Eukaryota</taxon>
        <taxon>Metazoa</taxon>
        <taxon>Chordata</taxon>
        <taxon>Craniata</taxon>
        <taxon>Vertebrata</taxon>
        <taxon>Euteleostomi</taxon>
        <taxon>Mammalia</taxon>
        <taxon>Eutheria</taxon>
        <taxon>Laurasiatheria</taxon>
        <taxon>Chiroptera</taxon>
        <taxon>Yangochiroptera</taxon>
        <taxon>Vespertilionidae</taxon>
        <taxon>Cnephaeus</taxon>
    </lineage>
</organism>